<feature type="chain" id="PRO_5042162136" evidence="2">
    <location>
        <begin position="22"/>
        <end position="153"/>
    </location>
</feature>
<evidence type="ECO:0000313" key="4">
    <source>
        <dbReference type="Proteomes" id="UP001295423"/>
    </source>
</evidence>
<dbReference type="PROSITE" id="PS51318">
    <property type="entry name" value="TAT"/>
    <property type="match status" value="1"/>
</dbReference>
<dbReference type="AlphaFoldDB" id="A0AAD2G916"/>
<name>A0AAD2G916_9STRA</name>
<feature type="region of interest" description="Disordered" evidence="1">
    <location>
        <begin position="132"/>
        <end position="153"/>
    </location>
</feature>
<protein>
    <submittedName>
        <fullName evidence="3">Uncharacterized protein</fullName>
    </submittedName>
</protein>
<accession>A0AAD2G916</accession>
<feature type="signal peptide" evidence="2">
    <location>
        <begin position="1"/>
        <end position="21"/>
    </location>
</feature>
<sequence>MNTQLRFTALFTLFLLQNANCFVADSRNFIRGETMLHAKSSSDADVSIMESNENPGRRDFLAAATMSLGAVFLPALPAFADDEDAGTTLHILNYPVDGKCGEAKVPDAGVFFAKTFGKLEDGSCAAEGYAVDEGTANGTGEKDSKRTYSVYGK</sequence>
<comment type="caution">
    <text evidence="3">The sequence shown here is derived from an EMBL/GenBank/DDBJ whole genome shotgun (WGS) entry which is preliminary data.</text>
</comment>
<gene>
    <name evidence="3" type="ORF">CYCCA115_LOCUS22172</name>
</gene>
<dbReference type="InterPro" id="IPR006311">
    <property type="entry name" value="TAT_signal"/>
</dbReference>
<keyword evidence="2" id="KW-0732">Signal</keyword>
<dbReference type="EMBL" id="CAKOGP040002302">
    <property type="protein sequence ID" value="CAJ1966587.1"/>
    <property type="molecule type" value="Genomic_DNA"/>
</dbReference>
<evidence type="ECO:0000256" key="1">
    <source>
        <dbReference type="SAM" id="MobiDB-lite"/>
    </source>
</evidence>
<proteinExistence type="predicted"/>
<evidence type="ECO:0000256" key="2">
    <source>
        <dbReference type="SAM" id="SignalP"/>
    </source>
</evidence>
<reference evidence="3" key="1">
    <citation type="submission" date="2023-08" db="EMBL/GenBank/DDBJ databases">
        <authorList>
            <person name="Audoor S."/>
            <person name="Bilcke G."/>
        </authorList>
    </citation>
    <scope>NUCLEOTIDE SEQUENCE</scope>
</reference>
<organism evidence="3 4">
    <name type="scientific">Cylindrotheca closterium</name>
    <dbReference type="NCBI Taxonomy" id="2856"/>
    <lineage>
        <taxon>Eukaryota</taxon>
        <taxon>Sar</taxon>
        <taxon>Stramenopiles</taxon>
        <taxon>Ochrophyta</taxon>
        <taxon>Bacillariophyta</taxon>
        <taxon>Bacillariophyceae</taxon>
        <taxon>Bacillariophycidae</taxon>
        <taxon>Bacillariales</taxon>
        <taxon>Bacillariaceae</taxon>
        <taxon>Cylindrotheca</taxon>
    </lineage>
</organism>
<dbReference type="Proteomes" id="UP001295423">
    <property type="component" value="Unassembled WGS sequence"/>
</dbReference>
<keyword evidence="4" id="KW-1185">Reference proteome</keyword>
<evidence type="ECO:0000313" key="3">
    <source>
        <dbReference type="EMBL" id="CAJ1966587.1"/>
    </source>
</evidence>